<dbReference type="PANTHER" id="PTHR31896">
    <property type="entry name" value="FAMILY REGULATORY PROTEIN, PUTATIVE (AFU_ORTHOLOGUE AFUA_3G14730)-RELATED"/>
    <property type="match status" value="1"/>
</dbReference>
<dbReference type="OrthoDB" id="21502at2759"/>
<dbReference type="EMBL" id="MU007062">
    <property type="protein sequence ID" value="KAF2427119.1"/>
    <property type="molecule type" value="Genomic_DNA"/>
</dbReference>
<evidence type="ECO:0000313" key="5">
    <source>
        <dbReference type="EMBL" id="KAF2427119.1"/>
    </source>
</evidence>
<proteinExistence type="inferred from homology"/>
<comment type="similarity">
    <text evidence="2">Belongs to the plant acyltransferase family.</text>
</comment>
<dbReference type="Pfam" id="PF02458">
    <property type="entry name" value="Transferase"/>
    <property type="match status" value="1"/>
</dbReference>
<dbReference type="AlphaFoldDB" id="A0A9P4NL95"/>
<comment type="pathway">
    <text evidence="1">Secondary metabolite biosynthesis.</text>
</comment>
<dbReference type="PANTHER" id="PTHR31896:SF69">
    <property type="entry name" value="FAMILY REGULATORY PROTEIN, PUTATIVE (AFU_ORTHOLOGUE AFUA_3G14730)-RELATED"/>
    <property type="match status" value="1"/>
</dbReference>
<comment type="caution">
    <text evidence="5">The sequence shown here is derived from an EMBL/GenBank/DDBJ whole genome shotgun (WGS) entry which is preliminary data.</text>
</comment>
<protein>
    <submittedName>
        <fullName evidence="5">Uncharacterized protein</fullName>
    </submittedName>
</protein>
<accession>A0A9P4NL95</accession>
<sequence length="501" mass="55699">MSFLWKAKPVAPATVPTDTIIPMHYFDDNSINRNVLLYITLRFDDVLDVEILRSSFEKLLRIGEWRKLGARLRKKDDGKLEYHIPIAYDEKRNGFSFSHVNFEKSIKDHEIASRIPRVTDYPAVYSHISDFGDLAHRPDGPKKLDDFLYSDEPQLSLHIISFQDATLVSLSWMHTFLDATAMSAVLRAWISVMNGREDEVPPISNFDVDVLASLGTRPKEPFVLADKLLSGWNMVSFSARYISDLMFYKDSQRLFYIPARYVKSMRAEAIQGLTSESETTEKAFGAPFLSEGDIMCAFITRMVAKANYGTTNTPQNQIAIMNAFSFRSILSASDSPLIPASSVCLSNAVFVLTAFAKASDILTKPLAFTASAVRKSIIEQGTHKQIEALAALNRTAVESTGRPPVFGDGTTRLVIFSNWTKAGFFNHDFGAAVKGRAEKKTTLKPSFVNLAGESSSLSPRGSWPILGKDASGGYWIQGNLRSVLWESIESDIADLAAERDG</sequence>
<gene>
    <name evidence="5" type="ORF">EJ08DRAFT_616205</name>
</gene>
<evidence type="ECO:0000256" key="4">
    <source>
        <dbReference type="ARBA" id="ARBA00023315"/>
    </source>
</evidence>
<keyword evidence="6" id="KW-1185">Reference proteome</keyword>
<evidence type="ECO:0000256" key="3">
    <source>
        <dbReference type="ARBA" id="ARBA00022679"/>
    </source>
</evidence>
<dbReference type="InterPro" id="IPR051283">
    <property type="entry name" value="Sec_Metabolite_Acyltrans"/>
</dbReference>
<dbReference type="InterPro" id="IPR023213">
    <property type="entry name" value="CAT-like_dom_sf"/>
</dbReference>
<dbReference type="GO" id="GO:0016746">
    <property type="term" value="F:acyltransferase activity"/>
    <property type="evidence" value="ECO:0007669"/>
    <property type="project" value="UniProtKB-KW"/>
</dbReference>
<dbReference type="Proteomes" id="UP000800235">
    <property type="component" value="Unassembled WGS sequence"/>
</dbReference>
<keyword evidence="4" id="KW-0012">Acyltransferase</keyword>
<evidence type="ECO:0000313" key="6">
    <source>
        <dbReference type="Proteomes" id="UP000800235"/>
    </source>
</evidence>
<keyword evidence="3" id="KW-0808">Transferase</keyword>
<dbReference type="Gene3D" id="3.30.559.10">
    <property type="entry name" value="Chloramphenicol acetyltransferase-like domain"/>
    <property type="match status" value="2"/>
</dbReference>
<evidence type="ECO:0000256" key="1">
    <source>
        <dbReference type="ARBA" id="ARBA00005179"/>
    </source>
</evidence>
<organism evidence="5 6">
    <name type="scientific">Tothia fuscella</name>
    <dbReference type="NCBI Taxonomy" id="1048955"/>
    <lineage>
        <taxon>Eukaryota</taxon>
        <taxon>Fungi</taxon>
        <taxon>Dikarya</taxon>
        <taxon>Ascomycota</taxon>
        <taxon>Pezizomycotina</taxon>
        <taxon>Dothideomycetes</taxon>
        <taxon>Pleosporomycetidae</taxon>
        <taxon>Venturiales</taxon>
        <taxon>Cylindrosympodiaceae</taxon>
        <taxon>Tothia</taxon>
    </lineage>
</organism>
<evidence type="ECO:0000256" key="2">
    <source>
        <dbReference type="ARBA" id="ARBA00009861"/>
    </source>
</evidence>
<reference evidence="5" key="1">
    <citation type="journal article" date="2020" name="Stud. Mycol.">
        <title>101 Dothideomycetes genomes: a test case for predicting lifestyles and emergence of pathogens.</title>
        <authorList>
            <person name="Haridas S."/>
            <person name="Albert R."/>
            <person name="Binder M."/>
            <person name="Bloem J."/>
            <person name="Labutti K."/>
            <person name="Salamov A."/>
            <person name="Andreopoulos B."/>
            <person name="Baker S."/>
            <person name="Barry K."/>
            <person name="Bills G."/>
            <person name="Bluhm B."/>
            <person name="Cannon C."/>
            <person name="Castanera R."/>
            <person name="Culley D."/>
            <person name="Daum C."/>
            <person name="Ezra D."/>
            <person name="Gonzalez J."/>
            <person name="Henrissat B."/>
            <person name="Kuo A."/>
            <person name="Liang C."/>
            <person name="Lipzen A."/>
            <person name="Lutzoni F."/>
            <person name="Magnuson J."/>
            <person name="Mondo S."/>
            <person name="Nolan M."/>
            <person name="Ohm R."/>
            <person name="Pangilinan J."/>
            <person name="Park H.-J."/>
            <person name="Ramirez L."/>
            <person name="Alfaro M."/>
            <person name="Sun H."/>
            <person name="Tritt A."/>
            <person name="Yoshinaga Y."/>
            <person name="Zwiers L.-H."/>
            <person name="Turgeon B."/>
            <person name="Goodwin S."/>
            <person name="Spatafora J."/>
            <person name="Crous P."/>
            <person name="Grigoriev I."/>
        </authorList>
    </citation>
    <scope>NUCLEOTIDE SEQUENCE</scope>
    <source>
        <strain evidence="5">CBS 130266</strain>
    </source>
</reference>
<name>A0A9P4NL95_9PEZI</name>